<comment type="similarity">
    <text evidence="1">Belongs to the MaoP family.</text>
</comment>
<evidence type="ECO:0000256" key="1">
    <source>
        <dbReference type="ARBA" id="ARBA00093464"/>
    </source>
</evidence>
<accession>K6YQ16</accession>
<evidence type="ECO:0000313" key="4">
    <source>
        <dbReference type="Proteomes" id="UP000006327"/>
    </source>
</evidence>
<organism evidence="3 4">
    <name type="scientific">Paraglaciecola arctica BSs20135</name>
    <dbReference type="NCBI Taxonomy" id="493475"/>
    <lineage>
        <taxon>Bacteria</taxon>
        <taxon>Pseudomonadati</taxon>
        <taxon>Pseudomonadota</taxon>
        <taxon>Gammaproteobacteria</taxon>
        <taxon>Alteromonadales</taxon>
        <taxon>Alteromonadaceae</taxon>
        <taxon>Paraglaciecola</taxon>
    </lineage>
</organism>
<dbReference type="InterPro" id="IPR007335">
    <property type="entry name" value="DUF413"/>
</dbReference>
<comment type="caution">
    <text evidence="3">The sequence shown here is derived from an EMBL/GenBank/DDBJ whole genome shotgun (WGS) entry which is preliminary data.</text>
</comment>
<dbReference type="eggNOG" id="COG3085">
    <property type="taxonomic scope" value="Bacteria"/>
</dbReference>
<dbReference type="NCBIfam" id="NF008255">
    <property type="entry name" value="PRK11027.2-2"/>
    <property type="match status" value="1"/>
</dbReference>
<dbReference type="RefSeq" id="WP_007622031.1">
    <property type="nucleotide sequence ID" value="NZ_BAEO01000051.1"/>
</dbReference>
<gene>
    <name evidence="3" type="ORF">GARC_3309</name>
</gene>
<dbReference type="Proteomes" id="UP000006327">
    <property type="component" value="Unassembled WGS sequence"/>
</dbReference>
<dbReference type="OrthoDB" id="6400110at2"/>
<keyword evidence="4" id="KW-1185">Reference proteome</keyword>
<dbReference type="Pfam" id="PF04219">
    <property type="entry name" value="DUF413"/>
    <property type="match status" value="1"/>
</dbReference>
<reference evidence="3 4" key="1">
    <citation type="journal article" date="2017" name="Antonie Van Leeuwenhoek">
        <title>Rhizobium rhizosphaerae sp. nov., a novel species isolated from rice rhizosphere.</title>
        <authorList>
            <person name="Zhao J.J."/>
            <person name="Zhang J."/>
            <person name="Zhang R.J."/>
            <person name="Zhang C.W."/>
            <person name="Yin H.Q."/>
            <person name="Zhang X.X."/>
        </authorList>
    </citation>
    <scope>NUCLEOTIDE SEQUENCE [LARGE SCALE GENOMIC DNA]</scope>
    <source>
        <strain evidence="3 4">BSs20135</strain>
    </source>
</reference>
<protein>
    <recommendedName>
        <fullName evidence="2">Macrodomain Ori protein</fullName>
    </recommendedName>
</protein>
<dbReference type="AlphaFoldDB" id="K6YQ16"/>
<dbReference type="EMBL" id="BAEO01000051">
    <property type="protein sequence ID" value="GAC20267.1"/>
    <property type="molecule type" value="Genomic_DNA"/>
</dbReference>
<evidence type="ECO:0000313" key="3">
    <source>
        <dbReference type="EMBL" id="GAC20267.1"/>
    </source>
</evidence>
<dbReference type="STRING" id="493475.GARC_3309"/>
<proteinExistence type="inferred from homology"/>
<evidence type="ECO:0000256" key="2">
    <source>
        <dbReference type="ARBA" id="ARBA00093628"/>
    </source>
</evidence>
<sequence>MSKLTREFLVQRMFSDAKNYPYGFSRSGDFSISESKALSEYGCLIAALVDGQIQPETNEDNELLAAAFGKKEPESAAEKAWVKYQKRINRPKLGSVYGNHRPVVVEDDIEDDETIEDDLEVEMDD</sequence>
<name>K6YQ16_9ALTE</name>